<comment type="similarity">
    <text evidence="5">Belongs to the bacterial solute-binding protein 9 family.</text>
</comment>
<keyword evidence="7" id="KW-1185">Reference proteome</keyword>
<dbReference type="GO" id="GO:0007155">
    <property type="term" value="P:cell adhesion"/>
    <property type="evidence" value="ECO:0007669"/>
    <property type="project" value="InterPro"/>
</dbReference>
<dbReference type="GO" id="GO:0046872">
    <property type="term" value="F:metal ion binding"/>
    <property type="evidence" value="ECO:0007669"/>
    <property type="project" value="UniProtKB-KW"/>
</dbReference>
<dbReference type="CDD" id="cd01137">
    <property type="entry name" value="PsaA"/>
    <property type="match status" value="1"/>
</dbReference>
<evidence type="ECO:0000256" key="4">
    <source>
        <dbReference type="ARBA" id="ARBA00022729"/>
    </source>
</evidence>
<dbReference type="InterPro" id="IPR006128">
    <property type="entry name" value="Lipoprotein_PsaA-like"/>
</dbReference>
<dbReference type="PRINTS" id="PR00690">
    <property type="entry name" value="ADHESNFAMILY"/>
</dbReference>
<organism evidence="6 7">
    <name type="scientific">Tropheryma whipplei (strain Twist)</name>
    <name type="common">Whipple's bacillus</name>
    <dbReference type="NCBI Taxonomy" id="203267"/>
    <lineage>
        <taxon>Bacteria</taxon>
        <taxon>Bacillati</taxon>
        <taxon>Actinomycetota</taxon>
        <taxon>Actinomycetes</taxon>
        <taxon>Micrococcales</taxon>
        <taxon>Tropherymataceae</taxon>
        <taxon>Tropheryma</taxon>
    </lineage>
</organism>
<dbReference type="RefSeq" id="WP_011102717.1">
    <property type="nucleotide sequence ID" value="NC_004572.3"/>
</dbReference>
<dbReference type="Pfam" id="PF01297">
    <property type="entry name" value="ZnuA"/>
    <property type="match status" value="1"/>
</dbReference>
<evidence type="ECO:0000256" key="1">
    <source>
        <dbReference type="ARBA" id="ARBA00004196"/>
    </source>
</evidence>
<dbReference type="Gene3D" id="3.40.50.1980">
    <property type="entry name" value="Nitrogenase molybdenum iron protein domain"/>
    <property type="match status" value="2"/>
</dbReference>
<dbReference type="SUPFAM" id="SSF53807">
    <property type="entry name" value="Helical backbone' metal receptor"/>
    <property type="match status" value="1"/>
</dbReference>
<keyword evidence="4" id="KW-0732">Signal</keyword>
<dbReference type="KEGG" id="twh:TWT_662"/>
<proteinExistence type="inferred from homology"/>
<dbReference type="HOGENOM" id="CLU_016838_1_1_11"/>
<keyword evidence="3" id="KW-0479">Metal-binding</keyword>
<dbReference type="GO" id="GO:0030313">
    <property type="term" value="C:cell envelope"/>
    <property type="evidence" value="ECO:0007669"/>
    <property type="project" value="UniProtKB-SubCell"/>
</dbReference>
<dbReference type="eggNOG" id="COG0803">
    <property type="taxonomic scope" value="Bacteria"/>
</dbReference>
<evidence type="ECO:0000256" key="3">
    <source>
        <dbReference type="ARBA" id="ARBA00022723"/>
    </source>
</evidence>
<dbReference type="EMBL" id="AE014184">
    <property type="protein sequence ID" value="AAO44759.1"/>
    <property type="molecule type" value="Genomic_DNA"/>
</dbReference>
<protein>
    <submittedName>
        <fullName evidence="6">Iron ABC transporter substrate-binding protein</fullName>
    </submittedName>
</protein>
<evidence type="ECO:0000256" key="2">
    <source>
        <dbReference type="ARBA" id="ARBA00022448"/>
    </source>
</evidence>
<dbReference type="InterPro" id="IPR006129">
    <property type="entry name" value="AdhesinB"/>
</dbReference>
<evidence type="ECO:0000256" key="5">
    <source>
        <dbReference type="RuleBase" id="RU003512"/>
    </source>
</evidence>
<evidence type="ECO:0000313" key="7">
    <source>
        <dbReference type="Proteomes" id="UP000002200"/>
    </source>
</evidence>
<accession>Q83MR5</accession>
<dbReference type="PANTHER" id="PTHR42953">
    <property type="entry name" value="HIGH-AFFINITY ZINC UPTAKE SYSTEM PROTEIN ZNUA-RELATED"/>
    <property type="match status" value="1"/>
</dbReference>
<dbReference type="Proteomes" id="UP000002200">
    <property type="component" value="Chromosome"/>
</dbReference>
<dbReference type="InterPro" id="IPR006127">
    <property type="entry name" value="ZnuA-like"/>
</dbReference>
<evidence type="ECO:0000313" key="6">
    <source>
        <dbReference type="EMBL" id="AAO44759.1"/>
    </source>
</evidence>
<comment type="subcellular location">
    <subcellularLocation>
        <location evidence="1">Cell envelope</location>
    </subcellularLocation>
</comment>
<dbReference type="STRING" id="203267.TWT_662"/>
<reference evidence="6 7" key="1">
    <citation type="journal article" date="2003" name="Genome Res.">
        <title>Tropheryma whipplei twist: a human pathogenic Actinobacteria with a reduced genome.</title>
        <authorList>
            <person name="Raoult D."/>
            <person name="Ogata H."/>
            <person name="Audic S."/>
            <person name="Robert C."/>
            <person name="Suhre K."/>
            <person name="Drancourt M."/>
            <person name="Claverie J.-M."/>
        </authorList>
    </citation>
    <scope>NUCLEOTIDE SEQUENCE [LARGE SCALE GENOMIC DNA]</scope>
    <source>
        <strain evidence="6 7">Twist</strain>
    </source>
</reference>
<name>Q83MR5_TROWT</name>
<dbReference type="PANTHER" id="PTHR42953:SF1">
    <property type="entry name" value="METAL-BINDING PROTEIN HI_0362-RELATED"/>
    <property type="match status" value="1"/>
</dbReference>
<dbReference type="PRINTS" id="PR00691">
    <property type="entry name" value="ADHESINB"/>
</dbReference>
<gene>
    <name evidence="6" type="ordered locus">TWT_662</name>
</gene>
<dbReference type="InterPro" id="IPR050492">
    <property type="entry name" value="Bact_metal-bind_prot9"/>
</dbReference>
<dbReference type="GO" id="GO:0030001">
    <property type="term" value="P:metal ion transport"/>
    <property type="evidence" value="ECO:0007669"/>
    <property type="project" value="InterPro"/>
</dbReference>
<dbReference type="AlphaFoldDB" id="Q83MR5"/>
<keyword evidence="2 5" id="KW-0813">Transport</keyword>
<sequence>MSVGGLIVQFLSNRSAGLCESITGGVLSNEGASSSGSLVRRSVLRRLVFWAAAFVSVSLFTTACLAKSEDKTVKPVVYTSFGVLESITKSIAGDKLTVRSIVPQGGSVHEYEPKPIDVKDLANAKMLIVNGLHLEDEWLDKVLVDFKGVKVTASKGIALILIAEDRSSGTPNPHAWVSPKDGAIYAKNITEFLSELDPKNKAYYQEHGGALEKRLQSLSEEFEKSIAKIPAAYRALVTCEGAFSYVAQAGGLEERYLWPVNSENAETSKKVGELVDFVKGRKLPYVFCEYGVNTKFIEQVIHDSGGIAKLGGLFYVDGLVDKDGHAITYEQAIEQNIKVISETLGSSR</sequence>